<accession>A0A4R2T5G1</accession>
<dbReference type="Gene3D" id="1.20.1250.20">
    <property type="entry name" value="MFS general substrate transporter like domains"/>
    <property type="match status" value="1"/>
</dbReference>
<keyword evidence="2" id="KW-0813">Transport</keyword>
<feature type="transmembrane region" description="Helical" evidence="6">
    <location>
        <begin position="348"/>
        <end position="368"/>
    </location>
</feature>
<keyword evidence="3 6" id="KW-0812">Transmembrane</keyword>
<feature type="transmembrane region" description="Helical" evidence="6">
    <location>
        <begin position="408"/>
        <end position="426"/>
    </location>
</feature>
<comment type="subcellular location">
    <subcellularLocation>
        <location evidence="1">Membrane</location>
        <topology evidence="1">Multi-pass membrane protein</topology>
    </subcellularLocation>
</comment>
<evidence type="ECO:0000313" key="8">
    <source>
        <dbReference type="EMBL" id="TCP97305.1"/>
    </source>
</evidence>
<evidence type="ECO:0000256" key="6">
    <source>
        <dbReference type="SAM" id="Phobius"/>
    </source>
</evidence>
<dbReference type="GO" id="GO:0016020">
    <property type="term" value="C:membrane"/>
    <property type="evidence" value="ECO:0007669"/>
    <property type="project" value="UniProtKB-SubCell"/>
</dbReference>
<dbReference type="SUPFAM" id="SSF103473">
    <property type="entry name" value="MFS general substrate transporter"/>
    <property type="match status" value="1"/>
</dbReference>
<feature type="domain" description="Major facilitator superfamily (MFS) profile" evidence="7">
    <location>
        <begin position="9"/>
        <end position="439"/>
    </location>
</feature>
<dbReference type="AlphaFoldDB" id="A0A4R2T5G1"/>
<name>A0A4R2T5G1_9PAST</name>
<keyword evidence="9" id="KW-1185">Reference proteome</keyword>
<evidence type="ECO:0000256" key="1">
    <source>
        <dbReference type="ARBA" id="ARBA00004141"/>
    </source>
</evidence>
<keyword evidence="4 6" id="KW-1133">Transmembrane helix</keyword>
<feature type="transmembrane region" description="Helical" evidence="6">
    <location>
        <begin position="12"/>
        <end position="34"/>
    </location>
</feature>
<dbReference type="InterPro" id="IPR011701">
    <property type="entry name" value="MFS"/>
</dbReference>
<feature type="transmembrane region" description="Helical" evidence="6">
    <location>
        <begin position="195"/>
        <end position="213"/>
    </location>
</feature>
<feature type="transmembrane region" description="Helical" evidence="6">
    <location>
        <begin position="219"/>
        <end position="238"/>
    </location>
</feature>
<feature type="transmembrane region" description="Helical" evidence="6">
    <location>
        <begin position="46"/>
        <end position="66"/>
    </location>
</feature>
<dbReference type="PANTHER" id="PTHR42718">
    <property type="entry name" value="MAJOR FACILITATOR SUPERFAMILY MULTIDRUG TRANSPORTER MFSC"/>
    <property type="match status" value="1"/>
</dbReference>
<reference evidence="8 9" key="1">
    <citation type="submission" date="2019-03" db="EMBL/GenBank/DDBJ databases">
        <title>Genomic Encyclopedia of Type Strains, Phase IV (KMG-IV): sequencing the most valuable type-strain genomes for metagenomic binning, comparative biology and taxonomic classification.</title>
        <authorList>
            <person name="Goeker M."/>
        </authorList>
    </citation>
    <scope>NUCLEOTIDE SEQUENCE [LARGE SCALE GENOMIC DNA]</scope>
    <source>
        <strain evidence="8 9">DSM 28404</strain>
    </source>
</reference>
<feature type="transmembrane region" description="Helical" evidence="6">
    <location>
        <begin position="134"/>
        <end position="155"/>
    </location>
</feature>
<dbReference type="RefSeq" id="WP_131974742.1">
    <property type="nucleotide sequence ID" value="NZ_SLYB01000002.1"/>
</dbReference>
<dbReference type="Gene3D" id="1.20.1720.10">
    <property type="entry name" value="Multidrug resistance protein D"/>
    <property type="match status" value="1"/>
</dbReference>
<dbReference type="OrthoDB" id="9812221at2"/>
<gene>
    <name evidence="8" type="ORF">EDC44_102109</name>
</gene>
<evidence type="ECO:0000259" key="7">
    <source>
        <dbReference type="PROSITE" id="PS50850"/>
    </source>
</evidence>
<feature type="transmembrane region" description="Helical" evidence="6">
    <location>
        <begin position="161"/>
        <end position="183"/>
    </location>
</feature>
<keyword evidence="5 6" id="KW-0472">Membrane</keyword>
<dbReference type="PROSITE" id="PS50850">
    <property type="entry name" value="MFS"/>
    <property type="match status" value="1"/>
</dbReference>
<proteinExistence type="predicted"/>
<comment type="caution">
    <text evidence="8">The sequence shown here is derived from an EMBL/GenBank/DDBJ whole genome shotgun (WGS) entry which is preliminary data.</text>
</comment>
<dbReference type="InterPro" id="IPR036259">
    <property type="entry name" value="MFS_trans_sf"/>
</dbReference>
<feature type="transmembrane region" description="Helical" evidence="6">
    <location>
        <begin position="287"/>
        <end position="310"/>
    </location>
</feature>
<dbReference type="Proteomes" id="UP000295763">
    <property type="component" value="Unassembled WGS sequence"/>
</dbReference>
<evidence type="ECO:0000256" key="4">
    <source>
        <dbReference type="ARBA" id="ARBA00022989"/>
    </source>
</evidence>
<evidence type="ECO:0000313" key="9">
    <source>
        <dbReference type="Proteomes" id="UP000295763"/>
    </source>
</evidence>
<dbReference type="PANTHER" id="PTHR42718:SF9">
    <property type="entry name" value="MAJOR FACILITATOR SUPERFAMILY MULTIDRUG TRANSPORTER MFSC"/>
    <property type="match status" value="1"/>
</dbReference>
<sequence>MLNKSDKHLMYLLILGIVLPLLDTTLVNVALTVINREFNSDLTYSQWIISSYGLAAVCTVPLAAFLTESIGTKRVWLIGLMLFCSGILLAGLSAALGWLITARIMQGAATGLMLPTMQIIVVQSVGAEKTRSALAMMSVPTVIAPIIAPLIAGLILDYYSWQWLFWLQMPLCILAWILSWIHLPDYHPTNQSKADISGLLMIISALCLTVYNLNHFQTFYNGLGIGGGLLIGLLFYYHQKKKAEAAINLNLFHILHFRYQISLLFQSSLLYYGGIVFYPILFIQSGLPAITVGGLLALQGIGTLISRQMLAKLSTRYTDHQILIFCSGLTLISSLILALPLAINTISITALLMLLRGYGLGILTILPMSNLYQGLEKKQIAHASVISRMVIYLAASLAAVIVSIGLTLSSSTIHFIFALVILWGLFGEKNRNNSNNEFK</sequence>
<dbReference type="Pfam" id="PF07690">
    <property type="entry name" value="MFS_1"/>
    <property type="match status" value="1"/>
</dbReference>
<evidence type="ECO:0000256" key="3">
    <source>
        <dbReference type="ARBA" id="ARBA00022692"/>
    </source>
</evidence>
<feature type="transmembrane region" description="Helical" evidence="6">
    <location>
        <begin position="104"/>
        <end position="122"/>
    </location>
</feature>
<dbReference type="InterPro" id="IPR020846">
    <property type="entry name" value="MFS_dom"/>
</dbReference>
<feature type="transmembrane region" description="Helical" evidence="6">
    <location>
        <begin position="259"/>
        <end position="281"/>
    </location>
</feature>
<feature type="transmembrane region" description="Helical" evidence="6">
    <location>
        <begin position="380"/>
        <end position="402"/>
    </location>
</feature>
<protein>
    <submittedName>
        <fullName evidence="8">MFS transporter</fullName>
    </submittedName>
</protein>
<evidence type="ECO:0000256" key="5">
    <source>
        <dbReference type="ARBA" id="ARBA00023136"/>
    </source>
</evidence>
<organism evidence="8 9">
    <name type="scientific">Cricetibacter osteomyelitidis</name>
    <dbReference type="NCBI Taxonomy" id="1521931"/>
    <lineage>
        <taxon>Bacteria</taxon>
        <taxon>Pseudomonadati</taxon>
        <taxon>Pseudomonadota</taxon>
        <taxon>Gammaproteobacteria</taxon>
        <taxon>Pasteurellales</taxon>
        <taxon>Pasteurellaceae</taxon>
        <taxon>Cricetibacter</taxon>
    </lineage>
</organism>
<dbReference type="EMBL" id="SLYB01000002">
    <property type="protein sequence ID" value="TCP97305.1"/>
    <property type="molecule type" value="Genomic_DNA"/>
</dbReference>
<feature type="transmembrane region" description="Helical" evidence="6">
    <location>
        <begin position="75"/>
        <end position="98"/>
    </location>
</feature>
<dbReference type="GO" id="GO:0022857">
    <property type="term" value="F:transmembrane transporter activity"/>
    <property type="evidence" value="ECO:0007669"/>
    <property type="project" value="InterPro"/>
</dbReference>
<feature type="transmembrane region" description="Helical" evidence="6">
    <location>
        <begin position="322"/>
        <end position="342"/>
    </location>
</feature>
<evidence type="ECO:0000256" key="2">
    <source>
        <dbReference type="ARBA" id="ARBA00022448"/>
    </source>
</evidence>